<dbReference type="EC" id="2.7.11.1" evidence="1"/>
<dbReference type="SUPFAM" id="SSF56112">
    <property type="entry name" value="Protein kinase-like (PK-like)"/>
    <property type="match status" value="1"/>
</dbReference>
<evidence type="ECO:0000256" key="4">
    <source>
        <dbReference type="ARBA" id="ARBA00022777"/>
    </source>
</evidence>
<reference evidence="7 8" key="1">
    <citation type="submission" date="2020-01" db="EMBL/GenBank/DDBJ databases">
        <title>Genome analysis.</title>
        <authorList>
            <person name="Wu S."/>
            <person name="Wang G."/>
        </authorList>
    </citation>
    <scope>NUCLEOTIDE SEQUENCE [LARGE SCALE GENOMIC DNA]</scope>
    <source>
        <strain evidence="7 8">SYL130</strain>
    </source>
</reference>
<dbReference type="Gene3D" id="1.10.510.10">
    <property type="entry name" value="Transferase(Phosphotransferase) domain 1"/>
    <property type="match status" value="1"/>
</dbReference>
<evidence type="ECO:0000256" key="2">
    <source>
        <dbReference type="ARBA" id="ARBA00022679"/>
    </source>
</evidence>
<dbReference type="CDD" id="cd14014">
    <property type="entry name" value="STKc_PknB_like"/>
    <property type="match status" value="1"/>
</dbReference>
<dbReference type="PANTHER" id="PTHR43671">
    <property type="entry name" value="SERINE/THREONINE-PROTEIN KINASE NEK"/>
    <property type="match status" value="1"/>
</dbReference>
<dbReference type="GO" id="GO:0004674">
    <property type="term" value="F:protein serine/threonine kinase activity"/>
    <property type="evidence" value="ECO:0007669"/>
    <property type="project" value="UniProtKB-KW"/>
</dbReference>
<dbReference type="Proteomes" id="UP000753802">
    <property type="component" value="Unassembled WGS sequence"/>
</dbReference>
<comment type="caution">
    <text evidence="7">The sequence shown here is derived from an EMBL/GenBank/DDBJ whole genome shotgun (WGS) entry which is preliminary data.</text>
</comment>
<name>A0ABX0A2G3_9BACT</name>
<dbReference type="RefSeq" id="WP_161819606.1">
    <property type="nucleotide sequence ID" value="NZ_JAACJS010000015.1"/>
</dbReference>
<evidence type="ECO:0000256" key="3">
    <source>
        <dbReference type="ARBA" id="ARBA00022741"/>
    </source>
</evidence>
<accession>A0ABX0A2G3</accession>
<dbReference type="InterPro" id="IPR011009">
    <property type="entry name" value="Kinase-like_dom_sf"/>
</dbReference>
<keyword evidence="3" id="KW-0547">Nucleotide-binding</keyword>
<keyword evidence="7" id="KW-0723">Serine/threonine-protein kinase</keyword>
<keyword evidence="2" id="KW-0808">Transferase</keyword>
<proteinExistence type="predicted"/>
<dbReference type="InterPro" id="IPR000719">
    <property type="entry name" value="Prot_kinase_dom"/>
</dbReference>
<dbReference type="Pfam" id="PF00069">
    <property type="entry name" value="Pkinase"/>
    <property type="match status" value="1"/>
</dbReference>
<evidence type="ECO:0000313" key="7">
    <source>
        <dbReference type="EMBL" id="NCI51321.1"/>
    </source>
</evidence>
<protein>
    <recommendedName>
        <fullName evidence="1">non-specific serine/threonine protein kinase</fullName>
        <ecNumber evidence="1">2.7.11.1</ecNumber>
    </recommendedName>
</protein>
<dbReference type="PROSITE" id="PS00108">
    <property type="entry name" value="PROTEIN_KINASE_ST"/>
    <property type="match status" value="1"/>
</dbReference>
<keyword evidence="8" id="KW-1185">Reference proteome</keyword>
<dbReference type="PROSITE" id="PS50011">
    <property type="entry name" value="PROTEIN_KINASE_DOM"/>
    <property type="match status" value="1"/>
</dbReference>
<organism evidence="7 8">
    <name type="scientific">Sediminibacterium roseum</name>
    <dbReference type="NCBI Taxonomy" id="1978412"/>
    <lineage>
        <taxon>Bacteria</taxon>
        <taxon>Pseudomonadati</taxon>
        <taxon>Bacteroidota</taxon>
        <taxon>Chitinophagia</taxon>
        <taxon>Chitinophagales</taxon>
        <taxon>Chitinophagaceae</taxon>
        <taxon>Sediminibacterium</taxon>
    </lineage>
</organism>
<keyword evidence="4 7" id="KW-0418">Kinase</keyword>
<dbReference type="InterPro" id="IPR008271">
    <property type="entry name" value="Ser/Thr_kinase_AS"/>
</dbReference>
<gene>
    <name evidence="7" type="ORF">GWC95_15440</name>
</gene>
<dbReference type="EMBL" id="JAACJS010000015">
    <property type="protein sequence ID" value="NCI51321.1"/>
    <property type="molecule type" value="Genomic_DNA"/>
</dbReference>
<dbReference type="PANTHER" id="PTHR43671:SF13">
    <property type="entry name" value="SERINE_THREONINE-PROTEIN KINASE NEK2"/>
    <property type="match status" value="1"/>
</dbReference>
<evidence type="ECO:0000256" key="5">
    <source>
        <dbReference type="ARBA" id="ARBA00022840"/>
    </source>
</evidence>
<evidence type="ECO:0000256" key="1">
    <source>
        <dbReference type="ARBA" id="ARBA00012513"/>
    </source>
</evidence>
<dbReference type="SMART" id="SM00220">
    <property type="entry name" value="S_TKc"/>
    <property type="match status" value="1"/>
</dbReference>
<evidence type="ECO:0000313" key="8">
    <source>
        <dbReference type="Proteomes" id="UP000753802"/>
    </source>
</evidence>
<keyword evidence="5" id="KW-0067">ATP-binding</keyword>
<sequence>MAYPHSLPGPDSEEQYAQLQGLTRGGMGAILYTATDVINNMEVVVKVLPVTSEDEEKLLEQEFQIAISLDHPNIIQTFFYGKFEDLSGLHFYSIMEYCRSGNLSKVIAEGERPVESVVDDFRQLLEGLRYAHEHIIHRDLKPHNILVGDNGKLKICDFGIARLVAEKTRTKTFKGWGTYPYMSPECWKNDPNTRQMDIYSLGIIFYEMLTGHCPFNGPTEADFQRQHLFEQMPSVRSVRNEVPIYVAEIIRKMSDKSINSRFASVAEIEEMFEKQAASQKEKVIDVSGILQAVHNLNQREADAKATKERIAEQERVKDMLLAASIDSLFMEFKTVVEILNDQLVGQEFYIGTPQGPGMSAHNKELRISFGQMNLLLNFTWFDRDTFIENHKKAILYAQQREYGYVLSPPLPSHIELDRVSAYGRVSILHTHYEKQPGFNVVLIHSSADDLYGVWNLCRIEDNNFYNTGAPFGYGVPLNEFTAVFEAGRSGILNLKNMEFRKLEQNDVIELLQMMPELL</sequence>
<evidence type="ECO:0000259" key="6">
    <source>
        <dbReference type="PROSITE" id="PS50011"/>
    </source>
</evidence>
<feature type="domain" description="Protein kinase" evidence="6">
    <location>
        <begin position="16"/>
        <end position="273"/>
    </location>
</feature>
<dbReference type="InterPro" id="IPR050660">
    <property type="entry name" value="NEK_Ser/Thr_kinase"/>
</dbReference>